<dbReference type="AlphaFoldDB" id="A0A5P9CF64"/>
<feature type="transmembrane region" description="Helical" evidence="11">
    <location>
        <begin position="21"/>
        <end position="39"/>
    </location>
</feature>
<dbReference type="KEGG" id="vaq:FIV01_00565"/>
<evidence type="ECO:0000256" key="1">
    <source>
        <dbReference type="ARBA" id="ARBA00004377"/>
    </source>
</evidence>
<dbReference type="EMBL" id="CP045350">
    <property type="protein sequence ID" value="QFT24949.1"/>
    <property type="molecule type" value="Genomic_DNA"/>
</dbReference>
<dbReference type="SUPFAM" id="SSF103054">
    <property type="entry name" value="General secretion pathway protein M, EpsM"/>
    <property type="match status" value="1"/>
</dbReference>
<evidence type="ECO:0000256" key="4">
    <source>
        <dbReference type="ARBA" id="ARBA00022475"/>
    </source>
</evidence>
<gene>
    <name evidence="12" type="primary">epsM</name>
    <name evidence="12" type="ORF">FIV01_00565</name>
</gene>
<keyword evidence="8 11" id="KW-1133">Transmembrane helix</keyword>
<dbReference type="Pfam" id="PF04612">
    <property type="entry name" value="T2SSM"/>
    <property type="match status" value="1"/>
</dbReference>
<dbReference type="Gene3D" id="3.30.1360.100">
    <property type="entry name" value="General secretion pathway protein M, EpsM"/>
    <property type="match status" value="1"/>
</dbReference>
<keyword evidence="6 11" id="KW-0812">Transmembrane</keyword>
<evidence type="ECO:0000256" key="6">
    <source>
        <dbReference type="ARBA" id="ARBA00022692"/>
    </source>
</evidence>
<evidence type="ECO:0000313" key="13">
    <source>
        <dbReference type="Proteomes" id="UP000326936"/>
    </source>
</evidence>
<keyword evidence="5 10" id="KW-0997">Cell inner membrane</keyword>
<dbReference type="RefSeq" id="WP_152429273.1">
    <property type="nucleotide sequence ID" value="NZ_CBCSDK010000006.1"/>
</dbReference>
<keyword evidence="7 10" id="KW-0653">Protein transport</keyword>
<evidence type="ECO:0000256" key="7">
    <source>
        <dbReference type="ARBA" id="ARBA00022927"/>
    </source>
</evidence>
<keyword evidence="4 10" id="KW-1003">Cell membrane</keyword>
<dbReference type="GO" id="GO:0005886">
    <property type="term" value="C:plasma membrane"/>
    <property type="evidence" value="ECO:0007669"/>
    <property type="project" value="UniProtKB-SubCell"/>
</dbReference>
<sequence length="163" mass="18601">MKQLLTSIQLWWMKTSQREQHMLMVCGAFLFLGILYWGIVQPVIERADAATQRIQNEKQLLSWVKDKADSISQLRANGGMSSSNLPLNQSISSTASRFGAELVRVQPRGDELQVWVQPMPFNRLIDWMTFLKESHGVSATFMDIDKGEQEGTVEIKRLQFVKG</sequence>
<dbReference type="InterPro" id="IPR023229">
    <property type="entry name" value="T2SS_M_periplasmic_sf"/>
</dbReference>
<dbReference type="PIRSF" id="PIRSF006291">
    <property type="entry name" value="GspM"/>
    <property type="match status" value="1"/>
</dbReference>
<reference evidence="12 13" key="1">
    <citation type="submission" date="2019-10" db="EMBL/GenBank/DDBJ databases">
        <title>Complete genome sequence of Vibrio sp. strain THAF100, isolated from non-filtered water from the water column of tank 6 of a marine aquarium containing stony-coral fragments. Water maintained at 26 degree C.</title>
        <authorList>
            <person name="Ruckert C."/>
            <person name="Franco A."/>
            <person name="Kalinowski J."/>
            <person name="Glaeser S."/>
        </authorList>
    </citation>
    <scope>NUCLEOTIDE SEQUENCE [LARGE SCALE GENOMIC DNA]</scope>
    <source>
        <strain evidence="12 13">THAF100</strain>
    </source>
</reference>
<comment type="function">
    <text evidence="10">Inner membrane component of the type II secretion system required for the energy-dependent secretion of extracellular factors such as proteases and toxins from the periplasm.</text>
</comment>
<keyword evidence="3 10" id="KW-0813">Transport</keyword>
<comment type="similarity">
    <text evidence="2 10">Belongs to the GSP M family.</text>
</comment>
<evidence type="ECO:0000256" key="9">
    <source>
        <dbReference type="ARBA" id="ARBA00023136"/>
    </source>
</evidence>
<proteinExistence type="inferred from homology"/>
<evidence type="ECO:0000256" key="2">
    <source>
        <dbReference type="ARBA" id="ARBA00010637"/>
    </source>
</evidence>
<evidence type="ECO:0000256" key="8">
    <source>
        <dbReference type="ARBA" id="ARBA00022989"/>
    </source>
</evidence>
<evidence type="ECO:0000256" key="11">
    <source>
        <dbReference type="SAM" id="Phobius"/>
    </source>
</evidence>
<keyword evidence="13" id="KW-1185">Reference proteome</keyword>
<protein>
    <recommendedName>
        <fullName evidence="10">Type II secretion system protein M</fullName>
        <shortName evidence="10">T2SS protein M</shortName>
    </recommendedName>
    <alternativeName>
        <fullName evidence="10">General secretion pathway protein M</fullName>
    </alternativeName>
</protein>
<evidence type="ECO:0000256" key="10">
    <source>
        <dbReference type="PIRNR" id="PIRNR006291"/>
    </source>
</evidence>
<evidence type="ECO:0000313" key="12">
    <source>
        <dbReference type="EMBL" id="QFT24949.1"/>
    </source>
</evidence>
<dbReference type="GO" id="GO:0015627">
    <property type="term" value="C:type II protein secretion system complex"/>
    <property type="evidence" value="ECO:0007669"/>
    <property type="project" value="InterPro"/>
</dbReference>
<organism evidence="12 13">
    <name type="scientific">Vibrio aquimaris</name>
    <dbReference type="NCBI Taxonomy" id="2587862"/>
    <lineage>
        <taxon>Bacteria</taxon>
        <taxon>Pseudomonadati</taxon>
        <taxon>Pseudomonadota</taxon>
        <taxon>Gammaproteobacteria</taxon>
        <taxon>Vibrionales</taxon>
        <taxon>Vibrionaceae</taxon>
        <taxon>Vibrio</taxon>
    </lineage>
</organism>
<dbReference type="Proteomes" id="UP000326936">
    <property type="component" value="Chromosome"/>
</dbReference>
<evidence type="ECO:0000256" key="3">
    <source>
        <dbReference type="ARBA" id="ARBA00022448"/>
    </source>
</evidence>
<dbReference type="OrthoDB" id="6624834at2"/>
<dbReference type="GO" id="GO:0015628">
    <property type="term" value="P:protein secretion by the type II secretion system"/>
    <property type="evidence" value="ECO:0007669"/>
    <property type="project" value="InterPro"/>
</dbReference>
<keyword evidence="9 10" id="KW-0472">Membrane</keyword>
<comment type="subcellular location">
    <subcellularLocation>
        <location evidence="1">Cell inner membrane</location>
        <topology evidence="1">Single-pass membrane protein</topology>
    </subcellularLocation>
</comment>
<evidence type="ECO:0000256" key="5">
    <source>
        <dbReference type="ARBA" id="ARBA00022519"/>
    </source>
</evidence>
<accession>A0A5P9CF64</accession>
<name>A0A5P9CF64_9VIBR</name>
<dbReference type="InterPro" id="IPR007690">
    <property type="entry name" value="T2SS_GspM"/>
</dbReference>